<dbReference type="AlphaFoldDB" id="A0A2Z2P5E2"/>
<organism evidence="3 4">
    <name type="scientific">Granulosicoccus antarcticus IMCC3135</name>
    <dbReference type="NCBI Taxonomy" id="1192854"/>
    <lineage>
        <taxon>Bacteria</taxon>
        <taxon>Pseudomonadati</taxon>
        <taxon>Pseudomonadota</taxon>
        <taxon>Gammaproteobacteria</taxon>
        <taxon>Chromatiales</taxon>
        <taxon>Granulosicoccaceae</taxon>
        <taxon>Granulosicoccus</taxon>
    </lineage>
</organism>
<evidence type="ECO:0000256" key="1">
    <source>
        <dbReference type="SAM" id="MobiDB-lite"/>
    </source>
</evidence>
<dbReference type="GO" id="GO:0006508">
    <property type="term" value="P:proteolysis"/>
    <property type="evidence" value="ECO:0007669"/>
    <property type="project" value="InterPro"/>
</dbReference>
<accession>A0A2Z2P5E2</accession>
<name>A0A2Z2P5E2_9GAMM</name>
<dbReference type="GO" id="GO:0004222">
    <property type="term" value="F:metalloendopeptidase activity"/>
    <property type="evidence" value="ECO:0007669"/>
    <property type="project" value="InterPro"/>
</dbReference>
<dbReference type="SUPFAM" id="SSF55486">
    <property type="entry name" value="Metalloproteases ('zincins'), catalytic domain"/>
    <property type="match status" value="1"/>
</dbReference>
<dbReference type="PANTHER" id="PTHR11905:SF159">
    <property type="entry name" value="ADAM METALLOPROTEASE"/>
    <property type="match status" value="1"/>
</dbReference>
<dbReference type="Gene3D" id="1.25.40.10">
    <property type="entry name" value="Tetratricopeptide repeat domain"/>
    <property type="match status" value="1"/>
</dbReference>
<sequence>MDCYAPLKDFAVGCKGNLFASIVGIMLIMPGSGVQAANDDGQAALAYEAALEQIEQQEYSAALASLRQLQRRYPAFTEMASVQTRIAVLQESSDAGQSLPVFLRALSLRDAGDMEAALQALDTIASADPAGTLTDDALYISAYLQVMDRYDFKSARSVLAILEQRFPDSAYSDSAYYLDAIALEQLGETQQAREKLVELRARHTALDLPMNFRWPRGSVLSRYWFDRADRRLAIVDQRLASASQLGSVEEQSDGKLRLAVNVDGVDMQLLLVPSPLTGKTQWLDSSLASQLPPAIGIFDGVVEGMPNSWVRLILEKDSMTGVVNIDGQQHRLQPANLIGTLDYYQPVSKKIDPLNGMHSDLADSVQGLDALVAPAATPVSGLQTRARDVTTDIRAVAVSIVVDSQFDRYYAGGGMAAALNSLNIADGVYRELGLALTLDEALTFAEASDPMNLGTVTLESILRSFRDYRLEYSTLFADSALTYLFTGNPKSDVTLGLAWIDTACRLDGYDVGVTTPSTFGDVLLTHELGHSLGAKHDTDTECDDNSRSLMWPNISSRTEIEFSQCSKTSVLQSRAKSCLENSVNLSLSAASAGSSLVFEMFNPDGSLTLDAQLLVETSAPDQLIWPAGCQAQTPTSSLCYISELLPLERRSLGFEVSDAFQSSDAPVTAQLVPLGLLELQSSDNIATASPTGGSSLTHLSVVAEPLAESQTSDTSTEDSAVSSPSAAKEGGGGTSWWWLASLGCALVYRGLLVPRSGRVPSSGVISRFSRSPLSVALPMLSSSGLRSTVNTTGVPGGSRDMASSN</sequence>
<feature type="compositionally biased region" description="Low complexity" evidence="1">
    <location>
        <begin position="708"/>
        <end position="719"/>
    </location>
</feature>
<evidence type="ECO:0000259" key="2">
    <source>
        <dbReference type="PROSITE" id="PS50215"/>
    </source>
</evidence>
<dbReference type="Gene3D" id="3.40.390.10">
    <property type="entry name" value="Collagenase (Catalytic Domain)"/>
    <property type="match status" value="1"/>
</dbReference>
<dbReference type="Pfam" id="PF01421">
    <property type="entry name" value="Reprolysin"/>
    <property type="match status" value="1"/>
</dbReference>
<dbReference type="InterPro" id="IPR001590">
    <property type="entry name" value="Peptidase_M12B"/>
</dbReference>
<dbReference type="Proteomes" id="UP000250079">
    <property type="component" value="Chromosome"/>
</dbReference>
<gene>
    <name evidence="3" type="primary">bamD_3</name>
    <name evidence="3" type="ORF">IMCC3135_29285</name>
</gene>
<keyword evidence="4" id="KW-1185">Reference proteome</keyword>
<protein>
    <submittedName>
        <fullName evidence="3">Outer membrane protein assembly factor BamD</fullName>
    </submittedName>
</protein>
<feature type="region of interest" description="Disordered" evidence="1">
    <location>
        <begin position="786"/>
        <end position="805"/>
    </location>
</feature>
<feature type="domain" description="Peptidase M12B" evidence="2">
    <location>
        <begin position="394"/>
        <end position="566"/>
    </location>
</feature>
<evidence type="ECO:0000313" key="4">
    <source>
        <dbReference type="Proteomes" id="UP000250079"/>
    </source>
</evidence>
<proteinExistence type="predicted"/>
<dbReference type="OrthoDB" id="9792152at2"/>
<feature type="region of interest" description="Disordered" evidence="1">
    <location>
        <begin position="706"/>
        <end position="731"/>
    </location>
</feature>
<reference evidence="3 4" key="1">
    <citation type="submission" date="2016-12" db="EMBL/GenBank/DDBJ databases">
        <authorList>
            <person name="Song W.-J."/>
            <person name="Kurnit D.M."/>
        </authorList>
    </citation>
    <scope>NUCLEOTIDE SEQUENCE [LARGE SCALE GENOMIC DNA]</scope>
    <source>
        <strain evidence="3 4">IMCC3135</strain>
    </source>
</reference>
<dbReference type="KEGG" id="gai:IMCC3135_29285"/>
<evidence type="ECO:0000313" key="3">
    <source>
        <dbReference type="EMBL" id="ASJ75907.1"/>
    </source>
</evidence>
<dbReference type="EMBL" id="CP018632">
    <property type="protein sequence ID" value="ASJ75907.1"/>
    <property type="molecule type" value="Genomic_DNA"/>
</dbReference>
<dbReference type="InterPro" id="IPR011990">
    <property type="entry name" value="TPR-like_helical_dom_sf"/>
</dbReference>
<dbReference type="PANTHER" id="PTHR11905">
    <property type="entry name" value="ADAM A DISINTEGRIN AND METALLOPROTEASE DOMAIN"/>
    <property type="match status" value="1"/>
</dbReference>
<dbReference type="InterPro" id="IPR024079">
    <property type="entry name" value="MetalloPept_cat_dom_sf"/>
</dbReference>
<dbReference type="PROSITE" id="PS50215">
    <property type="entry name" value="ADAM_MEPRO"/>
    <property type="match status" value="1"/>
</dbReference>